<dbReference type="Pfam" id="PF20430">
    <property type="entry name" value="Eplus_motif"/>
    <property type="match status" value="1"/>
</dbReference>
<dbReference type="Proteomes" id="UP000237347">
    <property type="component" value="Unassembled WGS sequence"/>
</dbReference>
<dbReference type="AlphaFoldDB" id="A0AAW0IWY9"/>
<evidence type="ECO:0000313" key="2">
    <source>
        <dbReference type="Proteomes" id="UP000237347"/>
    </source>
</evidence>
<dbReference type="EMBL" id="PKMF04000794">
    <property type="protein sequence ID" value="KAK7819169.1"/>
    <property type="molecule type" value="Genomic_DNA"/>
</dbReference>
<name>A0AAW0IWY9_QUESU</name>
<protein>
    <submittedName>
        <fullName evidence="1">Pentatricopeptide repeat-containing protein</fullName>
    </submittedName>
</protein>
<reference evidence="1 2" key="1">
    <citation type="journal article" date="2018" name="Sci. Data">
        <title>The draft genome sequence of cork oak.</title>
        <authorList>
            <person name="Ramos A.M."/>
            <person name="Usie A."/>
            <person name="Barbosa P."/>
            <person name="Barros P.M."/>
            <person name="Capote T."/>
            <person name="Chaves I."/>
            <person name="Simoes F."/>
            <person name="Abreu I."/>
            <person name="Carrasquinho I."/>
            <person name="Faro C."/>
            <person name="Guimaraes J.B."/>
            <person name="Mendonca D."/>
            <person name="Nobrega F."/>
            <person name="Rodrigues L."/>
            <person name="Saibo N.J.M."/>
            <person name="Varela M.C."/>
            <person name="Egas C."/>
            <person name="Matos J."/>
            <person name="Miguel C.M."/>
            <person name="Oliveira M.M."/>
            <person name="Ricardo C.P."/>
            <person name="Goncalves S."/>
        </authorList>
    </citation>
    <scope>NUCLEOTIDE SEQUENCE [LARGE SCALE GENOMIC DNA]</scope>
    <source>
        <strain evidence="2">cv. HL8</strain>
    </source>
</reference>
<evidence type="ECO:0000313" key="1">
    <source>
        <dbReference type="EMBL" id="KAK7819169.1"/>
    </source>
</evidence>
<dbReference type="InterPro" id="IPR046849">
    <property type="entry name" value="E2_motif"/>
</dbReference>
<gene>
    <name evidence="1" type="primary">PCMP-H84_2</name>
    <name evidence="1" type="ORF">CFP56_040624</name>
</gene>
<keyword evidence="2" id="KW-1185">Reference proteome</keyword>
<accession>A0AAW0IWY9</accession>
<comment type="caution">
    <text evidence="1">The sequence shown here is derived from an EMBL/GenBank/DDBJ whole genome shotgun (WGS) entry which is preliminary data.</text>
</comment>
<organism evidence="1 2">
    <name type="scientific">Quercus suber</name>
    <name type="common">Cork oak</name>
    <dbReference type="NCBI Taxonomy" id="58331"/>
    <lineage>
        <taxon>Eukaryota</taxon>
        <taxon>Viridiplantae</taxon>
        <taxon>Streptophyta</taxon>
        <taxon>Embryophyta</taxon>
        <taxon>Tracheophyta</taxon>
        <taxon>Spermatophyta</taxon>
        <taxon>Magnoliopsida</taxon>
        <taxon>eudicotyledons</taxon>
        <taxon>Gunneridae</taxon>
        <taxon>Pentapetalae</taxon>
        <taxon>rosids</taxon>
        <taxon>fabids</taxon>
        <taxon>Fagales</taxon>
        <taxon>Fagaceae</taxon>
        <taxon>Quercus</taxon>
    </lineage>
</organism>
<sequence>MERKIHQFAASDKSHPASSEIYLLLAELGGQLKLAGYTKITPELLKGTTDLAGFARSSTVLL</sequence>
<proteinExistence type="predicted"/>